<dbReference type="Proteomes" id="UP000729402">
    <property type="component" value="Unassembled WGS sequence"/>
</dbReference>
<dbReference type="EMBL" id="JAAALK010000290">
    <property type="protein sequence ID" value="KAG8047494.1"/>
    <property type="molecule type" value="Genomic_DNA"/>
</dbReference>
<evidence type="ECO:0000256" key="1">
    <source>
        <dbReference type="SAM" id="MobiDB-lite"/>
    </source>
</evidence>
<organism evidence="2 3">
    <name type="scientific">Zizania palustris</name>
    <name type="common">Northern wild rice</name>
    <dbReference type="NCBI Taxonomy" id="103762"/>
    <lineage>
        <taxon>Eukaryota</taxon>
        <taxon>Viridiplantae</taxon>
        <taxon>Streptophyta</taxon>
        <taxon>Embryophyta</taxon>
        <taxon>Tracheophyta</taxon>
        <taxon>Spermatophyta</taxon>
        <taxon>Magnoliopsida</taxon>
        <taxon>Liliopsida</taxon>
        <taxon>Poales</taxon>
        <taxon>Poaceae</taxon>
        <taxon>BOP clade</taxon>
        <taxon>Oryzoideae</taxon>
        <taxon>Oryzeae</taxon>
        <taxon>Zizaniinae</taxon>
        <taxon>Zizania</taxon>
    </lineage>
</organism>
<keyword evidence="3" id="KW-1185">Reference proteome</keyword>
<accession>A0A8J5VK55</accession>
<evidence type="ECO:0000313" key="2">
    <source>
        <dbReference type="EMBL" id="KAG8047494.1"/>
    </source>
</evidence>
<protein>
    <submittedName>
        <fullName evidence="2">Uncharacterized protein</fullName>
    </submittedName>
</protein>
<reference evidence="2" key="1">
    <citation type="journal article" date="2021" name="bioRxiv">
        <title>Whole Genome Assembly and Annotation of Northern Wild Rice, Zizania palustris L., Supports a Whole Genome Duplication in the Zizania Genus.</title>
        <authorList>
            <person name="Haas M."/>
            <person name="Kono T."/>
            <person name="Macchietto M."/>
            <person name="Millas R."/>
            <person name="McGilp L."/>
            <person name="Shao M."/>
            <person name="Duquette J."/>
            <person name="Hirsch C.N."/>
            <person name="Kimball J."/>
        </authorList>
    </citation>
    <scope>NUCLEOTIDE SEQUENCE</scope>
    <source>
        <tissue evidence="2">Fresh leaf tissue</tissue>
    </source>
</reference>
<feature type="compositionally biased region" description="Gly residues" evidence="1">
    <location>
        <begin position="13"/>
        <end position="31"/>
    </location>
</feature>
<dbReference type="AlphaFoldDB" id="A0A8J5VK55"/>
<sequence>MEAASAKSVGEFDGFGGMRSSGDGTSSGRGSSGKAIEAPAAAALLLRCPRRSHSSALLPPQRSVRLALDLRGPSRPPVTAAPPHRSWPPITVVLHPGRQHQHRYSMVPPHRRRLMLPPCISTSTAPHQPCAMPTSLHRVVASHRPAVPQACPSAPCLGSLYSIGSSLLPHDNYPRRVLQQWVWVLSIEFFSTLKP</sequence>
<evidence type="ECO:0000313" key="3">
    <source>
        <dbReference type="Proteomes" id="UP000729402"/>
    </source>
</evidence>
<proteinExistence type="predicted"/>
<feature type="region of interest" description="Disordered" evidence="1">
    <location>
        <begin position="1"/>
        <end position="34"/>
    </location>
</feature>
<gene>
    <name evidence="2" type="ORF">GUJ93_ZPchr0008g13740</name>
</gene>
<reference evidence="2" key="2">
    <citation type="submission" date="2021-02" db="EMBL/GenBank/DDBJ databases">
        <authorList>
            <person name="Kimball J.A."/>
            <person name="Haas M.W."/>
            <person name="Macchietto M."/>
            <person name="Kono T."/>
            <person name="Duquette J."/>
            <person name="Shao M."/>
        </authorList>
    </citation>
    <scope>NUCLEOTIDE SEQUENCE</scope>
    <source>
        <tissue evidence="2">Fresh leaf tissue</tissue>
    </source>
</reference>
<name>A0A8J5VK55_ZIZPA</name>
<comment type="caution">
    <text evidence="2">The sequence shown here is derived from an EMBL/GenBank/DDBJ whole genome shotgun (WGS) entry which is preliminary data.</text>
</comment>